<dbReference type="EMBL" id="CP042189">
    <property type="protein sequence ID" value="QDS71004.1"/>
    <property type="molecule type" value="Genomic_DNA"/>
</dbReference>
<dbReference type="SMART" id="SM00358">
    <property type="entry name" value="DSRM"/>
    <property type="match status" value="3"/>
</dbReference>
<proteinExistence type="predicted"/>
<dbReference type="OrthoDB" id="5222339at2759"/>
<reference evidence="4 5" key="1">
    <citation type="submission" date="2019-07" db="EMBL/GenBank/DDBJ databases">
        <title>Finished genome of Venturia effusa.</title>
        <authorList>
            <person name="Young C.A."/>
            <person name="Cox M.P."/>
            <person name="Ganley A.R.D."/>
            <person name="David W.J."/>
        </authorList>
    </citation>
    <scope>NUCLEOTIDE SEQUENCE [LARGE SCALE GENOMIC DNA]</scope>
    <source>
        <strain evidence="5">albino</strain>
    </source>
</reference>
<sequence length="576" mass="63944">MFSQPNLFPANTISAAIPANAVQPPEDSRPRLLDGPLLAGMAEVPANFDGLKLLDTATEMAKWNDEAHAIGLKVLEEREKEEQAKQEEKARLKRPMHPLSFAPVPAAKAVVAENVSKLYLLTQKRNINPVFDFLQKEVQSFGATLTIGDRVFTAEGPFSSKKEAKEMVARLGVEYLTENPDLGNLLPKTDGVVPSGGQGAVAELNLRCQKLRMAVPEYIIPEKVQGQFSAKLVLGGVSFEEDGPFPNKKLAKEAVAKLGLTHLENASTPASGDTTSVELDRKLHSIVDRHRLDAPKFEITEISVEPLQYRIHLHLDGELIQNPGPFATKQDAKRAVTIQGITFLEEKYKENGENWVELLNIFSQSNMKQMPTYEDFQETTTKQNLWASEVTIPLHASPFGRRDVPFGSKKQARQNAAREAVLWLRKNDYIPEDGPPKKKQKTTQQQQQNALSNTNITSSPLDSTHQQKEISYAQQVNGNPPIPPPSHPPIKTAQHTYHPHTPHPNKKKKPTDICLRQNIHVPTYELTPSATGPFYAGHALFTRSPVIANGRPIGHVENIFGKKNAKEAVARNVVRR</sequence>
<feature type="compositionally biased region" description="Basic residues" evidence="2">
    <location>
        <begin position="497"/>
        <end position="509"/>
    </location>
</feature>
<dbReference type="PROSITE" id="PS50137">
    <property type="entry name" value="DS_RBD"/>
    <property type="match status" value="2"/>
</dbReference>
<dbReference type="GO" id="GO:0003723">
    <property type="term" value="F:RNA binding"/>
    <property type="evidence" value="ECO:0007669"/>
    <property type="project" value="UniProtKB-UniRule"/>
</dbReference>
<protein>
    <recommendedName>
        <fullName evidence="3">DRBM domain-containing protein</fullName>
    </recommendedName>
</protein>
<dbReference type="SUPFAM" id="SSF54768">
    <property type="entry name" value="dsRNA-binding domain-like"/>
    <property type="match status" value="3"/>
</dbReference>
<feature type="region of interest" description="Disordered" evidence="2">
    <location>
        <begin position="427"/>
        <end position="511"/>
    </location>
</feature>
<dbReference type="Proteomes" id="UP000316270">
    <property type="component" value="Chromosome 5"/>
</dbReference>
<evidence type="ECO:0000259" key="3">
    <source>
        <dbReference type="PROSITE" id="PS50137"/>
    </source>
</evidence>
<feature type="compositionally biased region" description="Polar residues" evidence="2">
    <location>
        <begin position="449"/>
        <end position="464"/>
    </location>
</feature>
<feature type="domain" description="DRBM" evidence="3">
    <location>
        <begin position="113"/>
        <end position="178"/>
    </location>
</feature>
<name>A0A517L5W6_9PEZI</name>
<keyword evidence="1" id="KW-0694">RNA-binding</keyword>
<accession>A0A517L5W6</accession>
<organism evidence="4 5">
    <name type="scientific">Venturia effusa</name>
    <dbReference type="NCBI Taxonomy" id="50376"/>
    <lineage>
        <taxon>Eukaryota</taxon>
        <taxon>Fungi</taxon>
        <taxon>Dikarya</taxon>
        <taxon>Ascomycota</taxon>
        <taxon>Pezizomycotina</taxon>
        <taxon>Dothideomycetes</taxon>
        <taxon>Pleosporomycetidae</taxon>
        <taxon>Venturiales</taxon>
        <taxon>Venturiaceae</taxon>
        <taxon>Venturia</taxon>
    </lineage>
</organism>
<gene>
    <name evidence="4" type="ORF">FKW77_007816</name>
</gene>
<evidence type="ECO:0000256" key="2">
    <source>
        <dbReference type="SAM" id="MobiDB-lite"/>
    </source>
</evidence>
<evidence type="ECO:0000256" key="1">
    <source>
        <dbReference type="PROSITE-ProRule" id="PRU00266"/>
    </source>
</evidence>
<dbReference type="AlphaFoldDB" id="A0A517L5W6"/>
<feature type="domain" description="DRBM" evidence="3">
    <location>
        <begin position="354"/>
        <end position="426"/>
    </location>
</feature>
<dbReference type="InterPro" id="IPR014720">
    <property type="entry name" value="dsRBD_dom"/>
</dbReference>
<dbReference type="Pfam" id="PF00035">
    <property type="entry name" value="dsrm"/>
    <property type="match status" value="1"/>
</dbReference>
<dbReference type="Gene3D" id="3.30.160.20">
    <property type="match status" value="3"/>
</dbReference>
<evidence type="ECO:0000313" key="4">
    <source>
        <dbReference type="EMBL" id="QDS71004.1"/>
    </source>
</evidence>
<keyword evidence="5" id="KW-1185">Reference proteome</keyword>
<dbReference type="CDD" id="cd00048">
    <property type="entry name" value="DSRM_SF"/>
    <property type="match status" value="2"/>
</dbReference>
<evidence type="ECO:0000313" key="5">
    <source>
        <dbReference type="Proteomes" id="UP000316270"/>
    </source>
</evidence>